<dbReference type="SUPFAM" id="SSF56672">
    <property type="entry name" value="DNA/RNA polymerases"/>
    <property type="match status" value="1"/>
</dbReference>
<dbReference type="Pfam" id="PF14529">
    <property type="entry name" value="Exo_endo_phos_2"/>
    <property type="match status" value="1"/>
</dbReference>
<name>A0A6A4X623_AMPAM</name>
<gene>
    <name evidence="3" type="primary">RTase_37</name>
    <name evidence="3" type="ORF">FJT64_014896</name>
</gene>
<reference evidence="3 4" key="1">
    <citation type="submission" date="2019-07" db="EMBL/GenBank/DDBJ databases">
        <title>Draft genome assembly of a fouling barnacle, Amphibalanus amphitrite (Darwin, 1854): The first reference genome for Thecostraca.</title>
        <authorList>
            <person name="Kim W."/>
        </authorList>
    </citation>
    <scope>NUCLEOTIDE SEQUENCE [LARGE SCALE GENOMIC DNA]</scope>
    <source>
        <strain evidence="3">SNU_AA5</strain>
        <tissue evidence="3">Soma without cirri and trophi</tissue>
    </source>
</reference>
<dbReference type="Proteomes" id="UP000440578">
    <property type="component" value="Unassembled WGS sequence"/>
</dbReference>
<dbReference type="InterPro" id="IPR052560">
    <property type="entry name" value="RdDP_mobile_element"/>
</dbReference>
<dbReference type="InterPro" id="IPR012337">
    <property type="entry name" value="RNaseH-like_sf"/>
</dbReference>
<dbReference type="SUPFAM" id="SSF53098">
    <property type="entry name" value="Ribonuclease H-like"/>
    <property type="match status" value="1"/>
</dbReference>
<feature type="domain" description="Reverse transcriptase" evidence="1">
    <location>
        <begin position="427"/>
        <end position="713"/>
    </location>
</feature>
<dbReference type="PANTHER" id="PTHR36688:SF2">
    <property type="entry name" value="ENDONUCLEASE_EXONUCLEASE_PHOSPHATASE DOMAIN-CONTAINING PROTEIN"/>
    <property type="match status" value="1"/>
</dbReference>
<dbReference type="GO" id="GO:0003676">
    <property type="term" value="F:nucleic acid binding"/>
    <property type="evidence" value="ECO:0007669"/>
    <property type="project" value="InterPro"/>
</dbReference>
<dbReference type="AlphaFoldDB" id="A0A6A4X623"/>
<dbReference type="Pfam" id="PF00075">
    <property type="entry name" value="RNase_H"/>
    <property type="match status" value="1"/>
</dbReference>
<dbReference type="GO" id="GO:0003964">
    <property type="term" value="F:RNA-directed DNA polymerase activity"/>
    <property type="evidence" value="ECO:0007669"/>
    <property type="project" value="UniProtKB-KW"/>
</dbReference>
<evidence type="ECO:0000259" key="2">
    <source>
        <dbReference type="PROSITE" id="PS50879"/>
    </source>
</evidence>
<keyword evidence="3" id="KW-0695">RNA-directed DNA polymerase</keyword>
<dbReference type="PROSITE" id="PS50879">
    <property type="entry name" value="RNASE_H_1"/>
    <property type="match status" value="1"/>
</dbReference>
<dbReference type="GO" id="GO:0042575">
    <property type="term" value="C:DNA polymerase complex"/>
    <property type="evidence" value="ECO:0007669"/>
    <property type="project" value="UniProtKB-ARBA"/>
</dbReference>
<dbReference type="OrthoDB" id="6369833at2759"/>
<sequence length="1218" mass="134149">MYVRAGLPFSVMDGPLLADGDDSTEVCGVRILGQTPIDIINIYRPPIRSTNDEREDRFEPCRLPATRQTLLVGDVNAHHPDWDNNCEEEDAVGARLASWMEDVEWTTLNSGDPTLISYRTGGQTAPDLAACSQELATRASWSRGPDLGSDHLPMVVELRGVSEPPQRRRKTRWAHHKADWLQFRGSCEAALAEPPLPEATVQQLSSRFTAALQEAGKRHIPRGARRDAKPWALHPDVLRAAEERQAARRAVTAEDPSSKTRWINAKKRAAEVEARVSRESFREFVTTELNRPSSVGRVSRMLKKWEGGGDDEHRDGEAMKAGDRLLVSAEAKANAFAHQYATVSRQVRSPKIDRAARERLNRIDRHTCSECQNDRTGCCSAFTEEELAQAIQKTQLRKSPGPDGITPEMLRHLGPVARSALLHLINQSWKTGAVPQEWRSATVVPIPKASKDKRLLSSYRPIALTSCVGKLAERMLLPRLEFLAEERRLIPPEQVGFRAGRSAEDSIGRLVQDVQDGWQKPKRDKRSKRQDGESAQKFLLTAFDFSRAYDVVDHKLLRLKLLESGLPLCLVRWVWGWLRDRRARVEVQGALSKSRMFRAGLPQGSVLSPYLFLLWAADLAEALRAPGTSPYIYADDTAVLCSGNTIEVARGRAQTAADALVAWAHHNKMLVAGEKTQLLVLSQNARDAVRGTIKVAGKTVQAKDTLVLLGIELDRRLQFGAHCRRLRKRVRPRLAHLRRLGGRSWGLDEDALRTVANGYVRGALEHAAAAWLPAAAPSHVELLERELRGAARIITGCPRSTPTHALMAEARLAPMEERGWTLAARLLGRALALPPGDPLRATAEASAPARLASVRGWRERGRLAWEKAGVALPVEPVLPPRIPPWRQTSGVTFRMDVGPLRAGAAAAERERAAALHLASLPQCAVWLWTDGSAAGGVSRGGAGAVLVWPDEETEELRVPAGQLCSSYRAEMVALVTGLETLTQRDRDQDLPIVVCTDSLSAVATLRNGPAAQTSPLGVAAWRAMFALSDNGRKIHVQWVPSHCGVEGNERADRVAREAAELPQDSVPADIRTITRAVARAARDDTVRAWPPGWFRSLMGGRFPPPVAGLDRERAVDVHQLRAGHWSGSRAYLHRIGAVPSVGCEGCRDEGCVAARCPLCNEEPDTPAHVLLRCPALMRLRHSTLGHIHPRLEEVRETSVVAALAAAARRFQSRLAMLP</sequence>
<dbReference type="Pfam" id="PF00078">
    <property type="entry name" value="RVT_1"/>
    <property type="match status" value="1"/>
</dbReference>
<evidence type="ECO:0000313" key="3">
    <source>
        <dbReference type="EMBL" id="KAF0314655.1"/>
    </source>
</evidence>
<dbReference type="Gene3D" id="3.30.420.10">
    <property type="entry name" value="Ribonuclease H-like superfamily/Ribonuclease H"/>
    <property type="match status" value="1"/>
</dbReference>
<organism evidence="3 4">
    <name type="scientific">Amphibalanus amphitrite</name>
    <name type="common">Striped barnacle</name>
    <name type="synonym">Balanus amphitrite</name>
    <dbReference type="NCBI Taxonomy" id="1232801"/>
    <lineage>
        <taxon>Eukaryota</taxon>
        <taxon>Metazoa</taxon>
        <taxon>Ecdysozoa</taxon>
        <taxon>Arthropoda</taxon>
        <taxon>Crustacea</taxon>
        <taxon>Multicrustacea</taxon>
        <taxon>Cirripedia</taxon>
        <taxon>Thoracica</taxon>
        <taxon>Thoracicalcarea</taxon>
        <taxon>Balanomorpha</taxon>
        <taxon>Balanoidea</taxon>
        <taxon>Balanidae</taxon>
        <taxon>Amphibalaninae</taxon>
        <taxon>Amphibalanus</taxon>
    </lineage>
</organism>
<dbReference type="InterPro" id="IPR000477">
    <property type="entry name" value="RT_dom"/>
</dbReference>
<dbReference type="InterPro" id="IPR036691">
    <property type="entry name" value="Endo/exonu/phosph_ase_sf"/>
</dbReference>
<dbReference type="InterPro" id="IPR005135">
    <property type="entry name" value="Endo/exonuclease/phosphatase"/>
</dbReference>
<dbReference type="PANTHER" id="PTHR36688">
    <property type="entry name" value="ENDO/EXONUCLEASE/PHOSPHATASE DOMAIN-CONTAINING PROTEIN"/>
    <property type="match status" value="1"/>
</dbReference>
<proteinExistence type="predicted"/>
<feature type="domain" description="RNase H type-1" evidence="2">
    <location>
        <begin position="921"/>
        <end position="1060"/>
    </location>
</feature>
<dbReference type="GO" id="GO:0004523">
    <property type="term" value="F:RNA-DNA hybrid ribonuclease activity"/>
    <property type="evidence" value="ECO:0007669"/>
    <property type="project" value="InterPro"/>
</dbReference>
<dbReference type="InterPro" id="IPR002156">
    <property type="entry name" value="RNaseH_domain"/>
</dbReference>
<dbReference type="SUPFAM" id="SSF56219">
    <property type="entry name" value="DNase I-like"/>
    <property type="match status" value="1"/>
</dbReference>
<dbReference type="InterPro" id="IPR036397">
    <property type="entry name" value="RNaseH_sf"/>
</dbReference>
<dbReference type="Gene3D" id="3.60.10.10">
    <property type="entry name" value="Endonuclease/exonuclease/phosphatase"/>
    <property type="match status" value="1"/>
</dbReference>
<keyword evidence="3" id="KW-0808">Transferase</keyword>
<dbReference type="InterPro" id="IPR043502">
    <property type="entry name" value="DNA/RNA_pol_sf"/>
</dbReference>
<comment type="caution">
    <text evidence="3">The sequence shown here is derived from an EMBL/GenBank/DDBJ whole genome shotgun (WGS) entry which is preliminary data.</text>
</comment>
<evidence type="ECO:0000313" key="4">
    <source>
        <dbReference type="Proteomes" id="UP000440578"/>
    </source>
</evidence>
<dbReference type="CDD" id="cd01650">
    <property type="entry name" value="RT_nLTR_like"/>
    <property type="match status" value="1"/>
</dbReference>
<dbReference type="PROSITE" id="PS50878">
    <property type="entry name" value="RT_POL"/>
    <property type="match status" value="1"/>
</dbReference>
<accession>A0A6A4X623</accession>
<dbReference type="EMBL" id="VIIS01000007">
    <property type="protein sequence ID" value="KAF0314655.1"/>
    <property type="molecule type" value="Genomic_DNA"/>
</dbReference>
<keyword evidence="3" id="KW-0548">Nucleotidyltransferase</keyword>
<dbReference type="CDD" id="cd09276">
    <property type="entry name" value="Rnase_HI_RT_non_LTR"/>
    <property type="match status" value="1"/>
</dbReference>
<keyword evidence="4" id="KW-1185">Reference proteome</keyword>
<protein>
    <submittedName>
        <fullName evidence="3">Putative RNA-directed DNA polymerase from transposon BS</fullName>
    </submittedName>
</protein>
<evidence type="ECO:0000259" key="1">
    <source>
        <dbReference type="PROSITE" id="PS50878"/>
    </source>
</evidence>